<feature type="non-terminal residue" evidence="2">
    <location>
        <position position="1"/>
    </location>
</feature>
<keyword evidence="1" id="KW-0472">Membrane</keyword>
<sequence>YLAVVLNLIDFDILTEESVKTTETMGGIDSTENSNEFASLVDMVELKSRKNARKRKVFLSVFATVSYSVFLLWEFAGSVLYTVRAVECSAGDKLESFHCGEIDTFSFSKELELAWYITRLVQMIFIVLAIQKLPDFLVFRKDFTLSGSLSRHDEMAYQARVATDIPYIDIKAMRDKSPDDRDRSSLERWPALSSTPVRAIGCVSYILFLTWQMIGLVLYSIRVFEATIIARKSSYQSSNITTYRYSQELEFAWVISQIVNTGLLIAALSKVPSFLGYCTILESLVHLSSFWSLLVLYGISILRYLLMIILKSDSSEEISLLMAFMISEGTQVIFIGILNFTQVNHFRKKYSPIVLAFFKLNIFLLFLAFFVKFVANTLQLTLHIYGMDDDVAISSDFLELLGAVRKFTSIYFKYRLYVFYWEKLFSDNRNILCHNDHLH</sequence>
<name>A0ABN8PTL8_9CNID</name>
<feature type="transmembrane region" description="Helical" evidence="1">
    <location>
        <begin position="251"/>
        <end position="269"/>
    </location>
</feature>
<organism evidence="2 3">
    <name type="scientific">Porites lobata</name>
    <dbReference type="NCBI Taxonomy" id="104759"/>
    <lineage>
        <taxon>Eukaryota</taxon>
        <taxon>Metazoa</taxon>
        <taxon>Cnidaria</taxon>
        <taxon>Anthozoa</taxon>
        <taxon>Hexacorallia</taxon>
        <taxon>Scleractinia</taxon>
        <taxon>Fungiina</taxon>
        <taxon>Poritidae</taxon>
        <taxon>Porites</taxon>
    </lineage>
</organism>
<protein>
    <submittedName>
        <fullName evidence="2">Uncharacterized protein</fullName>
    </submittedName>
</protein>
<proteinExistence type="predicted"/>
<keyword evidence="3" id="KW-1185">Reference proteome</keyword>
<gene>
    <name evidence="2" type="ORF">PLOB_00047266</name>
</gene>
<evidence type="ECO:0000256" key="1">
    <source>
        <dbReference type="SAM" id="Phobius"/>
    </source>
</evidence>
<dbReference type="EMBL" id="CALNXK010000088">
    <property type="protein sequence ID" value="CAH3150119.1"/>
    <property type="molecule type" value="Genomic_DNA"/>
</dbReference>
<evidence type="ECO:0000313" key="3">
    <source>
        <dbReference type="Proteomes" id="UP001159405"/>
    </source>
</evidence>
<reference evidence="2 3" key="1">
    <citation type="submission" date="2022-05" db="EMBL/GenBank/DDBJ databases">
        <authorList>
            <consortium name="Genoscope - CEA"/>
            <person name="William W."/>
        </authorList>
    </citation>
    <scope>NUCLEOTIDE SEQUENCE [LARGE SCALE GENOMIC DNA]</scope>
</reference>
<feature type="transmembrane region" description="Helical" evidence="1">
    <location>
        <begin position="353"/>
        <end position="375"/>
    </location>
</feature>
<keyword evidence="1" id="KW-1133">Transmembrane helix</keyword>
<feature type="transmembrane region" description="Helical" evidence="1">
    <location>
        <begin position="57"/>
        <end position="76"/>
    </location>
</feature>
<accession>A0ABN8PTL8</accession>
<comment type="caution">
    <text evidence="2">The sequence shown here is derived from an EMBL/GenBank/DDBJ whole genome shotgun (WGS) entry which is preliminary data.</text>
</comment>
<feature type="transmembrane region" description="Helical" evidence="1">
    <location>
        <begin position="318"/>
        <end position="341"/>
    </location>
</feature>
<dbReference type="Proteomes" id="UP001159405">
    <property type="component" value="Unassembled WGS sequence"/>
</dbReference>
<evidence type="ECO:0000313" key="2">
    <source>
        <dbReference type="EMBL" id="CAH3150119.1"/>
    </source>
</evidence>
<keyword evidence="1" id="KW-0812">Transmembrane</keyword>
<feature type="transmembrane region" description="Helical" evidence="1">
    <location>
        <begin position="289"/>
        <end position="306"/>
    </location>
</feature>